<keyword evidence="3" id="KW-1185">Reference proteome</keyword>
<gene>
    <name evidence="2" type="ORF">CRG98_037089</name>
</gene>
<feature type="compositionally biased region" description="Polar residues" evidence="1">
    <location>
        <begin position="1"/>
        <end position="19"/>
    </location>
</feature>
<name>A0A2I0IFL7_PUNGR</name>
<reference evidence="2 3" key="1">
    <citation type="submission" date="2017-11" db="EMBL/GenBank/DDBJ databases">
        <title>De-novo sequencing of pomegranate (Punica granatum L.) genome.</title>
        <authorList>
            <person name="Akparov Z."/>
            <person name="Amiraslanov A."/>
            <person name="Hajiyeva S."/>
            <person name="Abbasov M."/>
            <person name="Kaur K."/>
            <person name="Hamwieh A."/>
            <person name="Solovyev V."/>
            <person name="Salamov A."/>
            <person name="Braich B."/>
            <person name="Kosarev P."/>
            <person name="Mahmoud A."/>
            <person name="Hajiyev E."/>
            <person name="Babayeva S."/>
            <person name="Izzatullayeva V."/>
            <person name="Mammadov A."/>
            <person name="Mammadov A."/>
            <person name="Sharifova S."/>
            <person name="Ojaghi J."/>
            <person name="Eynullazada K."/>
            <person name="Bayramov B."/>
            <person name="Abdulazimova A."/>
            <person name="Shahmuradov I."/>
        </authorList>
    </citation>
    <scope>NUCLEOTIDE SEQUENCE [LARGE SCALE GENOMIC DNA]</scope>
    <source>
        <strain evidence="3">cv. AG2017</strain>
        <tissue evidence="2">Leaf</tissue>
    </source>
</reference>
<evidence type="ECO:0000256" key="1">
    <source>
        <dbReference type="SAM" id="MobiDB-lite"/>
    </source>
</evidence>
<proteinExistence type="predicted"/>
<dbReference type="Proteomes" id="UP000233551">
    <property type="component" value="Unassembled WGS sequence"/>
</dbReference>
<evidence type="ECO:0000313" key="3">
    <source>
        <dbReference type="Proteomes" id="UP000233551"/>
    </source>
</evidence>
<evidence type="ECO:0000313" key="2">
    <source>
        <dbReference type="EMBL" id="PKI42500.1"/>
    </source>
</evidence>
<feature type="region of interest" description="Disordered" evidence="1">
    <location>
        <begin position="1"/>
        <end position="20"/>
    </location>
</feature>
<dbReference type="AlphaFoldDB" id="A0A2I0IFL7"/>
<sequence length="162" mass="17951">MTSKLTNPNAKHSSASWSISRKEQLKLTWNSRTGQELTGCGTRKPNAISNGAVSRDALEGRSRKDLPGLIRAHKSSSSPRNDSAFVQTFNPRPALPTALGLLYIYHGPYLLYPLALSLPFSRSRLDCGRSRPGSPEHMYASLRSGLLVHYIPHFNEKVTCYP</sequence>
<feature type="region of interest" description="Disordered" evidence="1">
    <location>
        <begin position="30"/>
        <end position="83"/>
    </location>
</feature>
<organism evidence="2 3">
    <name type="scientific">Punica granatum</name>
    <name type="common">Pomegranate</name>
    <dbReference type="NCBI Taxonomy" id="22663"/>
    <lineage>
        <taxon>Eukaryota</taxon>
        <taxon>Viridiplantae</taxon>
        <taxon>Streptophyta</taxon>
        <taxon>Embryophyta</taxon>
        <taxon>Tracheophyta</taxon>
        <taxon>Spermatophyta</taxon>
        <taxon>Magnoliopsida</taxon>
        <taxon>eudicotyledons</taxon>
        <taxon>Gunneridae</taxon>
        <taxon>Pentapetalae</taxon>
        <taxon>rosids</taxon>
        <taxon>malvids</taxon>
        <taxon>Myrtales</taxon>
        <taxon>Lythraceae</taxon>
        <taxon>Punica</taxon>
    </lineage>
</organism>
<feature type="compositionally biased region" description="Basic and acidic residues" evidence="1">
    <location>
        <begin position="56"/>
        <end position="66"/>
    </location>
</feature>
<accession>A0A2I0IFL7</accession>
<dbReference type="EMBL" id="PGOL01003151">
    <property type="protein sequence ID" value="PKI42500.1"/>
    <property type="molecule type" value="Genomic_DNA"/>
</dbReference>
<comment type="caution">
    <text evidence="2">The sequence shown here is derived from an EMBL/GenBank/DDBJ whole genome shotgun (WGS) entry which is preliminary data.</text>
</comment>
<protein>
    <submittedName>
        <fullName evidence="2">Uncharacterized protein</fullName>
    </submittedName>
</protein>